<sequence>MKNFIFFVILLIVLAGTWNDLTRGSLPQKDPSVIHEKESSPATNTSIPSQTVKIKGGDTVLSILEEIHNGKLPVDISQAVNDFSQLNKGITPEQVQIGQSYQFPIYE</sequence>
<accession>A0ABZ2N399</accession>
<proteinExistence type="predicted"/>
<dbReference type="EMBL" id="CP147404">
    <property type="protein sequence ID" value="WXB92044.1"/>
    <property type="molecule type" value="Genomic_DNA"/>
</dbReference>
<protein>
    <recommendedName>
        <fullName evidence="2">LysM domain-containing protein</fullName>
    </recommendedName>
</protein>
<gene>
    <name evidence="3" type="ORF">WDJ61_12350</name>
</gene>
<dbReference type="Proteomes" id="UP001387364">
    <property type="component" value="Chromosome"/>
</dbReference>
<evidence type="ECO:0000313" key="4">
    <source>
        <dbReference type="Proteomes" id="UP001387364"/>
    </source>
</evidence>
<name>A0ABZ2N399_9BACI</name>
<evidence type="ECO:0000259" key="2">
    <source>
        <dbReference type="PROSITE" id="PS51782"/>
    </source>
</evidence>
<reference evidence="3 4" key="1">
    <citation type="submission" date="2024-02" db="EMBL/GenBank/DDBJ databases">
        <title>Seven novel Bacillus-like species.</title>
        <authorList>
            <person name="Liu G."/>
        </authorList>
    </citation>
    <scope>NUCLEOTIDE SEQUENCE [LARGE SCALE GENOMIC DNA]</scope>
    <source>
        <strain evidence="3 4">FJAT-52991</strain>
    </source>
</reference>
<evidence type="ECO:0000313" key="3">
    <source>
        <dbReference type="EMBL" id="WXB92044.1"/>
    </source>
</evidence>
<keyword evidence="4" id="KW-1185">Reference proteome</keyword>
<feature type="compositionally biased region" description="Polar residues" evidence="1">
    <location>
        <begin position="40"/>
        <end position="49"/>
    </location>
</feature>
<feature type="region of interest" description="Disordered" evidence="1">
    <location>
        <begin position="26"/>
        <end position="49"/>
    </location>
</feature>
<dbReference type="RefSeq" id="WP_338750130.1">
    <property type="nucleotide sequence ID" value="NZ_CP147404.1"/>
</dbReference>
<organism evidence="3 4">
    <name type="scientific">Bacillus kandeliae</name>
    <dbReference type="NCBI Taxonomy" id="3129297"/>
    <lineage>
        <taxon>Bacteria</taxon>
        <taxon>Bacillati</taxon>
        <taxon>Bacillota</taxon>
        <taxon>Bacilli</taxon>
        <taxon>Bacillales</taxon>
        <taxon>Bacillaceae</taxon>
        <taxon>Bacillus</taxon>
    </lineage>
</organism>
<dbReference type="InterPro" id="IPR018392">
    <property type="entry name" value="LysM"/>
</dbReference>
<feature type="domain" description="LysM" evidence="2">
    <location>
        <begin position="50"/>
        <end position="103"/>
    </location>
</feature>
<dbReference type="PROSITE" id="PS51782">
    <property type="entry name" value="LYSM"/>
    <property type="match status" value="1"/>
</dbReference>
<evidence type="ECO:0000256" key="1">
    <source>
        <dbReference type="SAM" id="MobiDB-lite"/>
    </source>
</evidence>